<name>A0ABR6EUH3_9SPHI</name>
<evidence type="ECO:0000313" key="2">
    <source>
        <dbReference type="Proteomes" id="UP000636110"/>
    </source>
</evidence>
<keyword evidence="2" id="KW-1185">Reference proteome</keyword>
<proteinExistence type="predicted"/>
<reference evidence="1 2" key="1">
    <citation type="submission" date="2019-11" db="EMBL/GenBank/DDBJ databases">
        <title>Description of Pedobacter sp. LMG 31462T.</title>
        <authorList>
            <person name="Carlier A."/>
            <person name="Qi S."/>
            <person name="Vandamme P."/>
        </authorList>
    </citation>
    <scope>NUCLEOTIDE SEQUENCE [LARGE SCALE GENOMIC DNA]</scope>
    <source>
        <strain evidence="1 2">LMG 31462</strain>
    </source>
</reference>
<organism evidence="1 2">
    <name type="scientific">Pedobacter gandavensis</name>
    <dbReference type="NCBI Taxonomy" id="2679963"/>
    <lineage>
        <taxon>Bacteria</taxon>
        <taxon>Pseudomonadati</taxon>
        <taxon>Bacteroidota</taxon>
        <taxon>Sphingobacteriia</taxon>
        <taxon>Sphingobacteriales</taxon>
        <taxon>Sphingobacteriaceae</taxon>
        <taxon>Pedobacter</taxon>
    </lineage>
</organism>
<sequence length="101" mass="11726">MEHKKSWKVECNLHMEKIYSKIIPVSNISEKNLKLLMNYLLSKYSLEDEEVANNYINIPFKKKTRQINIQRFNSMNNGNVHISFLADSAGYSVTATLIDSE</sequence>
<comment type="caution">
    <text evidence="1">The sequence shown here is derived from an EMBL/GenBank/DDBJ whole genome shotgun (WGS) entry which is preliminary data.</text>
</comment>
<dbReference type="Proteomes" id="UP000636110">
    <property type="component" value="Unassembled WGS sequence"/>
</dbReference>
<evidence type="ECO:0000313" key="1">
    <source>
        <dbReference type="EMBL" id="MBB2148924.1"/>
    </source>
</evidence>
<dbReference type="RefSeq" id="WP_182955677.1">
    <property type="nucleotide sequence ID" value="NZ_WNXC01000002.1"/>
</dbReference>
<dbReference type="EMBL" id="WNXC01000002">
    <property type="protein sequence ID" value="MBB2148924.1"/>
    <property type="molecule type" value="Genomic_DNA"/>
</dbReference>
<gene>
    <name evidence="1" type="ORF">GM920_08360</name>
</gene>
<accession>A0ABR6EUH3</accession>
<protein>
    <submittedName>
        <fullName evidence="1">Uncharacterized protein</fullName>
    </submittedName>
</protein>